<dbReference type="EMBL" id="HACA01031156">
    <property type="protein sequence ID" value="CDW48517.1"/>
    <property type="molecule type" value="Transcribed_RNA"/>
</dbReference>
<reference evidence="1" key="1">
    <citation type="submission" date="2014-05" db="EMBL/GenBank/DDBJ databases">
        <authorList>
            <person name="Chronopoulou M."/>
        </authorList>
    </citation>
    <scope>NUCLEOTIDE SEQUENCE</scope>
    <source>
        <tissue evidence="1">Whole organism</tissue>
    </source>
</reference>
<name>A0A0K2VEA2_LEPSM</name>
<accession>A0A0K2VEA2</accession>
<organism evidence="1">
    <name type="scientific">Lepeophtheirus salmonis</name>
    <name type="common">Salmon louse</name>
    <name type="synonym">Caligus salmonis</name>
    <dbReference type="NCBI Taxonomy" id="72036"/>
    <lineage>
        <taxon>Eukaryota</taxon>
        <taxon>Metazoa</taxon>
        <taxon>Ecdysozoa</taxon>
        <taxon>Arthropoda</taxon>
        <taxon>Crustacea</taxon>
        <taxon>Multicrustacea</taxon>
        <taxon>Hexanauplia</taxon>
        <taxon>Copepoda</taxon>
        <taxon>Siphonostomatoida</taxon>
        <taxon>Caligidae</taxon>
        <taxon>Lepeophtheirus</taxon>
    </lineage>
</organism>
<sequence length="27" mass="3225">MRSFPRKEEELINNNKTSQILIYDGDL</sequence>
<dbReference type="AlphaFoldDB" id="A0A0K2VEA2"/>
<evidence type="ECO:0000313" key="1">
    <source>
        <dbReference type="EMBL" id="CDW48517.1"/>
    </source>
</evidence>
<proteinExistence type="predicted"/>
<protein>
    <submittedName>
        <fullName evidence="1">Uncharacterized protein</fullName>
    </submittedName>
</protein>